<dbReference type="EMBL" id="CAEZXL010000140">
    <property type="protein sequence ID" value="CAB4691213.1"/>
    <property type="molecule type" value="Genomic_DNA"/>
</dbReference>
<dbReference type="InterPro" id="IPR005311">
    <property type="entry name" value="PBP_dimer"/>
</dbReference>
<proteinExistence type="predicted"/>
<dbReference type="InterPro" id="IPR001460">
    <property type="entry name" value="PCN-bd_Tpept"/>
</dbReference>
<evidence type="ECO:0000256" key="1">
    <source>
        <dbReference type="ARBA" id="ARBA00004370"/>
    </source>
</evidence>
<organism evidence="6">
    <name type="scientific">freshwater metagenome</name>
    <dbReference type="NCBI Taxonomy" id="449393"/>
    <lineage>
        <taxon>unclassified sequences</taxon>
        <taxon>metagenomes</taxon>
        <taxon>ecological metagenomes</taxon>
    </lineage>
</organism>
<feature type="transmembrane region" description="Helical" evidence="3">
    <location>
        <begin position="12"/>
        <end position="30"/>
    </location>
</feature>
<sequence>MDQDEIDRRQRRFNSVVLIVLVLFFGRLVWFQVIAAPEINAESLKARLVERNIEAVRGNIVDTEGHILATTSFSWDVNIDPVNVGPVVLTINEQKVSFTKEQIAEKIAGILRIPTESILSKMTGVGRYANLKKSVSASSFTTLKNLDIPWLYFDRKQSRHYADGAVAGNLIGFVGSDGSALAGIERMMNSCLAGTDGREIYEQGADLIKIPSSVRTITPVRDGSDVVLTINSDLQYAAQQEMAATVRRLKADWASAIVIEASTGRILAAAEAPSVDPNRPGAVAEQNRHSRIFQSAFEPGSILKAVAAATAIDDGKATPLTKVVAPDKLRMPWGQYINDSEIHAPEKLTLTGVLKVSSNTGLVQIGGKVDSATRYEYMKKFGMGSRSGVNFEGESSGQLADYKTWDKMTDKVVMFGQGVSLTPIQTAGIYQAIANKGVRLSPILVEGCRDKDGNMTKTAVDAPVRVISENTASLTMDMLEKVVEQGPIGRTARIQGYRVGGKTGTAQIAEGKGYGRLHAVSFVGIAPAEDPQYIVAVTAYKSRTVSNSLGATPGFVSVMKQVLKTYAVHPSTTKSKKLATNW</sequence>
<dbReference type="Gene3D" id="3.30.450.330">
    <property type="match status" value="1"/>
</dbReference>
<keyword evidence="3" id="KW-1133">Transmembrane helix</keyword>
<dbReference type="PANTHER" id="PTHR30627:SF1">
    <property type="entry name" value="PEPTIDOGLYCAN D,D-TRANSPEPTIDASE FTSI"/>
    <property type="match status" value="1"/>
</dbReference>
<dbReference type="PANTHER" id="PTHR30627">
    <property type="entry name" value="PEPTIDOGLYCAN D,D-TRANSPEPTIDASE"/>
    <property type="match status" value="1"/>
</dbReference>
<dbReference type="Gene3D" id="3.90.1310.10">
    <property type="entry name" value="Penicillin-binding protein 2a (Domain 2)"/>
    <property type="match status" value="1"/>
</dbReference>
<dbReference type="Pfam" id="PF03717">
    <property type="entry name" value="PBP_dimer"/>
    <property type="match status" value="1"/>
</dbReference>
<keyword evidence="3" id="KW-0812">Transmembrane</keyword>
<dbReference type="Pfam" id="PF00905">
    <property type="entry name" value="Transpeptidase"/>
    <property type="match status" value="1"/>
</dbReference>
<evidence type="ECO:0000259" key="4">
    <source>
        <dbReference type="Pfam" id="PF00905"/>
    </source>
</evidence>
<dbReference type="GO" id="GO:0005886">
    <property type="term" value="C:plasma membrane"/>
    <property type="evidence" value="ECO:0007669"/>
    <property type="project" value="TreeGrafter"/>
</dbReference>
<dbReference type="InterPro" id="IPR036138">
    <property type="entry name" value="PBP_dimer_sf"/>
</dbReference>
<comment type="subcellular location">
    <subcellularLocation>
        <location evidence="1">Membrane</location>
    </subcellularLocation>
</comment>
<feature type="domain" description="Penicillin-binding protein dimerisation" evidence="5">
    <location>
        <begin position="53"/>
        <end position="203"/>
    </location>
</feature>
<protein>
    <submittedName>
        <fullName evidence="6">Unannotated protein</fullName>
    </submittedName>
</protein>
<dbReference type="SUPFAM" id="SSF56519">
    <property type="entry name" value="Penicillin binding protein dimerisation domain"/>
    <property type="match status" value="1"/>
</dbReference>
<gene>
    <name evidence="6" type="ORF">UFOPK2373_00807</name>
</gene>
<dbReference type="InterPro" id="IPR050515">
    <property type="entry name" value="Beta-lactam/transpept"/>
</dbReference>
<accession>A0A6J6P3M0</accession>
<dbReference type="GO" id="GO:0071555">
    <property type="term" value="P:cell wall organization"/>
    <property type="evidence" value="ECO:0007669"/>
    <property type="project" value="TreeGrafter"/>
</dbReference>
<dbReference type="SUPFAM" id="SSF56601">
    <property type="entry name" value="beta-lactamase/transpeptidase-like"/>
    <property type="match status" value="1"/>
</dbReference>
<dbReference type="InterPro" id="IPR012338">
    <property type="entry name" value="Beta-lactam/transpept-like"/>
</dbReference>
<evidence type="ECO:0000256" key="2">
    <source>
        <dbReference type="ARBA" id="ARBA00023136"/>
    </source>
</evidence>
<dbReference type="AlphaFoldDB" id="A0A6J6P3M0"/>
<name>A0A6J6P3M0_9ZZZZ</name>
<dbReference type="GO" id="GO:0008658">
    <property type="term" value="F:penicillin binding"/>
    <property type="evidence" value="ECO:0007669"/>
    <property type="project" value="InterPro"/>
</dbReference>
<reference evidence="6" key="1">
    <citation type="submission" date="2020-05" db="EMBL/GenBank/DDBJ databases">
        <authorList>
            <person name="Chiriac C."/>
            <person name="Salcher M."/>
            <person name="Ghai R."/>
            <person name="Kavagutti S V."/>
        </authorList>
    </citation>
    <scope>NUCLEOTIDE SEQUENCE</scope>
</reference>
<dbReference type="Gene3D" id="3.40.710.10">
    <property type="entry name" value="DD-peptidase/beta-lactamase superfamily"/>
    <property type="match status" value="1"/>
</dbReference>
<evidence type="ECO:0000256" key="3">
    <source>
        <dbReference type="SAM" id="Phobius"/>
    </source>
</evidence>
<feature type="domain" description="Penicillin-binding protein transpeptidase" evidence="4">
    <location>
        <begin position="255"/>
        <end position="539"/>
    </location>
</feature>
<keyword evidence="2 3" id="KW-0472">Membrane</keyword>
<evidence type="ECO:0000313" key="6">
    <source>
        <dbReference type="EMBL" id="CAB4691213.1"/>
    </source>
</evidence>
<evidence type="ECO:0000259" key="5">
    <source>
        <dbReference type="Pfam" id="PF03717"/>
    </source>
</evidence>